<dbReference type="NCBIfam" id="NF038402">
    <property type="entry name" value="TroA_like"/>
    <property type="match status" value="1"/>
</dbReference>
<proteinExistence type="inferred from homology"/>
<feature type="chain" id="PRO_5043616666" evidence="3">
    <location>
        <begin position="20"/>
        <end position="319"/>
    </location>
</feature>
<organism evidence="5">
    <name type="scientific">Sporolactobacillus sp. Y61</name>
    <dbReference type="NCBI Taxonomy" id="3160863"/>
    <lineage>
        <taxon>Bacteria</taxon>
        <taxon>Bacillati</taxon>
        <taxon>Bacillota</taxon>
        <taxon>Bacilli</taxon>
        <taxon>Bacillales</taxon>
        <taxon>Sporolactobacillaceae</taxon>
        <taxon>Sporolactobacillus</taxon>
    </lineage>
</organism>
<feature type="signal peptide" evidence="3">
    <location>
        <begin position="1"/>
        <end position="19"/>
    </location>
</feature>
<dbReference type="FunFam" id="3.40.50.1980:FF:000035">
    <property type="entry name" value="Iron ABC transporter substrate-binding protein"/>
    <property type="match status" value="1"/>
</dbReference>
<evidence type="ECO:0000256" key="3">
    <source>
        <dbReference type="SAM" id="SignalP"/>
    </source>
</evidence>
<dbReference type="SUPFAM" id="SSF53807">
    <property type="entry name" value="Helical backbone' metal receptor"/>
    <property type="match status" value="1"/>
</dbReference>
<dbReference type="PROSITE" id="PS51257">
    <property type="entry name" value="PROKAR_LIPOPROTEIN"/>
    <property type="match status" value="1"/>
</dbReference>
<reference evidence="5" key="1">
    <citation type="submission" date="2024-06" db="EMBL/GenBank/DDBJ databases">
        <authorList>
            <person name="Fan A."/>
            <person name="Zhang F.Y."/>
            <person name="Zhang L."/>
        </authorList>
    </citation>
    <scope>NUCLEOTIDE SEQUENCE</scope>
    <source>
        <strain evidence="5">Y61</strain>
    </source>
</reference>
<comment type="similarity">
    <text evidence="1">Belongs to the bacterial solute-binding protein 8 family.</text>
</comment>
<dbReference type="EMBL" id="CP159510">
    <property type="protein sequence ID" value="XCJ18000.1"/>
    <property type="molecule type" value="Genomic_DNA"/>
</dbReference>
<dbReference type="Gene3D" id="3.40.50.1980">
    <property type="entry name" value="Nitrogenase molybdenum iron protein domain"/>
    <property type="match status" value="2"/>
</dbReference>
<evidence type="ECO:0000256" key="2">
    <source>
        <dbReference type="ARBA" id="ARBA00022729"/>
    </source>
</evidence>
<dbReference type="Pfam" id="PF01497">
    <property type="entry name" value="Peripla_BP_2"/>
    <property type="match status" value="1"/>
</dbReference>
<dbReference type="PROSITE" id="PS50983">
    <property type="entry name" value="FE_B12_PBP"/>
    <property type="match status" value="1"/>
</dbReference>
<evidence type="ECO:0000313" key="5">
    <source>
        <dbReference type="EMBL" id="XCJ18000.1"/>
    </source>
</evidence>
<dbReference type="InterPro" id="IPR054828">
    <property type="entry name" value="Vit_B12_bind_prot"/>
</dbReference>
<keyword evidence="2 3" id="KW-0732">Signal</keyword>
<evidence type="ECO:0000256" key="1">
    <source>
        <dbReference type="ARBA" id="ARBA00008814"/>
    </source>
</evidence>
<dbReference type="AlphaFoldDB" id="A0AAU8IIT3"/>
<dbReference type="InterPro" id="IPR002491">
    <property type="entry name" value="ABC_transptr_periplasmic_BD"/>
</dbReference>
<dbReference type="GO" id="GO:0071281">
    <property type="term" value="P:cellular response to iron ion"/>
    <property type="evidence" value="ECO:0007669"/>
    <property type="project" value="TreeGrafter"/>
</dbReference>
<dbReference type="CDD" id="cd01143">
    <property type="entry name" value="YvrC"/>
    <property type="match status" value="1"/>
</dbReference>
<gene>
    <name evidence="5" type="ORF">ABNN70_05930</name>
</gene>
<evidence type="ECO:0000259" key="4">
    <source>
        <dbReference type="PROSITE" id="PS50983"/>
    </source>
</evidence>
<protein>
    <submittedName>
        <fullName evidence="5">ABC transporter substrate-binding protein</fullName>
    </submittedName>
</protein>
<dbReference type="PANTHER" id="PTHR30535:SF34">
    <property type="entry name" value="MOLYBDATE-BINDING PROTEIN MOLA"/>
    <property type="match status" value="1"/>
</dbReference>
<accession>A0AAU8IIT3</accession>
<dbReference type="InterPro" id="IPR050902">
    <property type="entry name" value="ABC_Transporter_SBP"/>
</dbReference>
<feature type="domain" description="Fe/B12 periplasmic-binding" evidence="4">
    <location>
        <begin position="62"/>
        <end position="317"/>
    </location>
</feature>
<sequence length="319" mass="35209">MKKRYTLFIVIMMILGVLAGCGQTDQTSSSQNKAEQGEKITYPVKIKDAVNQEVVIKKKPNKIVSLIPSNTEIAFALGLGDKIVGVSDFDNYPKDAIRKPKVGGTDLNVEKIISLKPDLVLAHASAAHDSKDGLQQLRDAGIPVVVVNDAQNFTQVYDSIDMIGKATGESEKADHLIQNMKSRIAAIKKKAAKIKAADKKKVYVEISGAPDIYTVGKNTFMNEMLSVIHADNIVKEEGWVKVDPEEIIRQNPDVIITTYGYYVKDAVKHVSNRKGWQEINAIKHKQVIDVNSDEVTRPGPRIVKGVEDLAKAVYPDQFK</sequence>
<dbReference type="RefSeq" id="WP_353949084.1">
    <property type="nucleotide sequence ID" value="NZ_CP159510.1"/>
</dbReference>
<name>A0AAU8IIT3_9BACL</name>
<dbReference type="PANTHER" id="PTHR30535">
    <property type="entry name" value="VITAMIN B12-BINDING PROTEIN"/>
    <property type="match status" value="1"/>
</dbReference>